<reference evidence="2" key="1">
    <citation type="journal article" date="2010" name="Nature">
        <title>The Amphimedon queenslandica genome and the evolution of animal complexity.</title>
        <authorList>
            <person name="Srivastava M."/>
            <person name="Simakov O."/>
            <person name="Chapman J."/>
            <person name="Fahey B."/>
            <person name="Gauthier M.E."/>
            <person name="Mitros T."/>
            <person name="Richards G.S."/>
            <person name="Conaco C."/>
            <person name="Dacre M."/>
            <person name="Hellsten U."/>
            <person name="Larroux C."/>
            <person name="Putnam N.H."/>
            <person name="Stanke M."/>
            <person name="Adamska M."/>
            <person name="Darling A."/>
            <person name="Degnan S.M."/>
            <person name="Oakley T.H."/>
            <person name="Plachetzki D.C."/>
            <person name="Zhai Y."/>
            <person name="Adamski M."/>
            <person name="Calcino A."/>
            <person name="Cummins S.F."/>
            <person name="Goodstein D.M."/>
            <person name="Harris C."/>
            <person name="Jackson D.J."/>
            <person name="Leys S.P."/>
            <person name="Shu S."/>
            <person name="Woodcroft B.J."/>
            <person name="Vervoort M."/>
            <person name="Kosik K.S."/>
            <person name="Manning G."/>
            <person name="Degnan B.M."/>
            <person name="Rokhsar D.S."/>
        </authorList>
    </citation>
    <scope>NUCLEOTIDE SEQUENCE [LARGE SCALE GENOMIC DNA]</scope>
</reference>
<reference evidence="1" key="2">
    <citation type="submission" date="2024-06" db="UniProtKB">
        <authorList>
            <consortium name="EnsemblMetazoa"/>
        </authorList>
    </citation>
    <scope>IDENTIFICATION</scope>
</reference>
<evidence type="ECO:0000313" key="1">
    <source>
        <dbReference type="EnsemblMetazoa" id="XP_019851563.1"/>
    </source>
</evidence>
<protein>
    <submittedName>
        <fullName evidence="1">Uncharacterized protein</fullName>
    </submittedName>
</protein>
<dbReference type="EnsemblMetazoa" id="XM_019996004.1">
    <property type="protein sequence ID" value="XP_019851563.1"/>
    <property type="gene ID" value="LOC109581689"/>
</dbReference>
<accession>A0AAN0J4C2</accession>
<keyword evidence="2" id="KW-1185">Reference proteome</keyword>
<dbReference type="Proteomes" id="UP000007879">
    <property type="component" value="Unassembled WGS sequence"/>
</dbReference>
<dbReference type="GeneID" id="109581689"/>
<proteinExistence type="predicted"/>
<dbReference type="KEGG" id="aqu:109581689"/>
<evidence type="ECO:0000313" key="2">
    <source>
        <dbReference type="Proteomes" id="UP000007879"/>
    </source>
</evidence>
<name>A0AAN0J4C2_AMPQE</name>
<sequence length="291" mass="33348">MEIPGYYYDELLRRYFKIPPAEEREMYRMGNEKEKEKEERKKVIKKEHGITDTVSLLRDRACSASVDTLKIHCQLFEGMVRQLTQVGHLITSSGHNRAALLPARPIGGITESIKFNESRQVLSVMTEYASKWDLNNLYFTSANGECNFQLCSFKTRYSRPAHFDNSWDFYERAMVTKSFISRFDCPNPPIILFDWDTKKVSSVSWDRHSSTDNPPIALLGYEEGTFKRIDVHCKNLSNDKLFTSNASVNDIVSFSKSMVTSLTAYGNRAGHHSPSPVVLTIKLRGVVIKIR</sequence>
<dbReference type="AlphaFoldDB" id="A0AAN0J4C2"/>
<organism evidence="1 2">
    <name type="scientific">Amphimedon queenslandica</name>
    <name type="common">Sponge</name>
    <dbReference type="NCBI Taxonomy" id="400682"/>
    <lineage>
        <taxon>Eukaryota</taxon>
        <taxon>Metazoa</taxon>
        <taxon>Porifera</taxon>
        <taxon>Demospongiae</taxon>
        <taxon>Heteroscleromorpha</taxon>
        <taxon>Haplosclerida</taxon>
        <taxon>Niphatidae</taxon>
        <taxon>Amphimedon</taxon>
    </lineage>
</organism>
<dbReference type="RefSeq" id="XP_019851563.1">
    <property type="nucleotide sequence ID" value="XM_019996004.1"/>
</dbReference>